<protein>
    <recommendedName>
        <fullName evidence="10">Flagellar protein FliL</fullName>
    </recommendedName>
</protein>
<evidence type="ECO:0000256" key="3">
    <source>
        <dbReference type="ARBA" id="ARBA00008281"/>
    </source>
</evidence>
<dbReference type="GO" id="GO:0005886">
    <property type="term" value="C:plasma membrane"/>
    <property type="evidence" value="ECO:0007669"/>
    <property type="project" value="UniProtKB-SubCell"/>
</dbReference>
<dbReference type="RefSeq" id="WP_190763265.1">
    <property type="nucleotide sequence ID" value="NZ_JACXLD010000002.1"/>
</dbReference>
<dbReference type="Proteomes" id="UP000610558">
    <property type="component" value="Unassembled WGS sequence"/>
</dbReference>
<evidence type="ECO:0000256" key="7">
    <source>
        <dbReference type="ARBA" id="ARBA00022779"/>
    </source>
</evidence>
<keyword evidence="6" id="KW-0812">Transmembrane</keyword>
<comment type="function">
    <text evidence="1 10">Controls the rotational direction of flagella during chemotaxis.</text>
</comment>
<keyword evidence="12" id="KW-1185">Reference proteome</keyword>
<organism evidence="11 12">
    <name type="scientific">Spongiibacter pelagi</name>
    <dbReference type="NCBI Taxonomy" id="2760804"/>
    <lineage>
        <taxon>Bacteria</taxon>
        <taxon>Pseudomonadati</taxon>
        <taxon>Pseudomonadota</taxon>
        <taxon>Gammaproteobacteria</taxon>
        <taxon>Cellvibrionales</taxon>
        <taxon>Spongiibacteraceae</taxon>
        <taxon>Spongiibacter</taxon>
    </lineage>
</organism>
<evidence type="ECO:0000256" key="10">
    <source>
        <dbReference type="RuleBase" id="RU364125"/>
    </source>
</evidence>
<dbReference type="EMBL" id="JACXLD010000002">
    <property type="protein sequence ID" value="MBD2858438.1"/>
    <property type="molecule type" value="Genomic_DNA"/>
</dbReference>
<keyword evidence="8" id="KW-1133">Transmembrane helix</keyword>
<dbReference type="PANTHER" id="PTHR35091">
    <property type="entry name" value="FLAGELLAR PROTEIN FLIL"/>
    <property type="match status" value="1"/>
</dbReference>
<keyword evidence="10" id="KW-0997">Cell inner membrane</keyword>
<evidence type="ECO:0000256" key="9">
    <source>
        <dbReference type="ARBA" id="ARBA00023136"/>
    </source>
</evidence>
<evidence type="ECO:0000313" key="11">
    <source>
        <dbReference type="EMBL" id="MBD2858438.1"/>
    </source>
</evidence>
<sequence>MKNKIILIVIQVVLVLAAAGGTWWFTRPDAPEPVPAEGEEAADAANKPLAKPEYISISPSFVVNLQDTRPMRFLMVEVELMSRQTGAKDTIEEYLPGIQHGLNMLFSAQTQETISTAEDREKLQQASADKVNDLLESEGQERLVDAVYFTKFVVQ</sequence>
<keyword evidence="11" id="KW-0969">Cilium</keyword>
<dbReference type="AlphaFoldDB" id="A0A927GVU0"/>
<dbReference type="Pfam" id="PF03748">
    <property type="entry name" value="FliL"/>
    <property type="match status" value="1"/>
</dbReference>
<evidence type="ECO:0000313" key="12">
    <source>
        <dbReference type="Proteomes" id="UP000610558"/>
    </source>
</evidence>
<proteinExistence type="inferred from homology"/>
<evidence type="ECO:0000256" key="1">
    <source>
        <dbReference type="ARBA" id="ARBA00002254"/>
    </source>
</evidence>
<dbReference type="PANTHER" id="PTHR35091:SF2">
    <property type="entry name" value="FLAGELLAR PROTEIN FLIL"/>
    <property type="match status" value="1"/>
</dbReference>
<keyword evidence="9 10" id="KW-0472">Membrane</keyword>
<comment type="subcellular location">
    <subcellularLocation>
        <location evidence="10">Cell inner membrane</location>
    </subcellularLocation>
    <subcellularLocation>
        <location evidence="2">Cell membrane</location>
        <topology evidence="2">Single-pass membrane protein</topology>
    </subcellularLocation>
</comment>
<keyword evidence="11" id="KW-0966">Cell projection</keyword>
<evidence type="ECO:0000256" key="5">
    <source>
        <dbReference type="ARBA" id="ARBA00022500"/>
    </source>
</evidence>
<keyword evidence="11" id="KW-0282">Flagellum</keyword>
<comment type="caution">
    <text evidence="11">The sequence shown here is derived from an EMBL/GenBank/DDBJ whole genome shotgun (WGS) entry which is preliminary data.</text>
</comment>
<evidence type="ECO:0000256" key="6">
    <source>
        <dbReference type="ARBA" id="ARBA00022692"/>
    </source>
</evidence>
<keyword evidence="7 10" id="KW-0283">Flagellar rotation</keyword>
<evidence type="ECO:0000256" key="2">
    <source>
        <dbReference type="ARBA" id="ARBA00004162"/>
    </source>
</evidence>
<evidence type="ECO:0000256" key="4">
    <source>
        <dbReference type="ARBA" id="ARBA00022475"/>
    </source>
</evidence>
<evidence type="ECO:0000256" key="8">
    <source>
        <dbReference type="ARBA" id="ARBA00022989"/>
    </source>
</evidence>
<comment type="similarity">
    <text evidence="3 10">Belongs to the FliL family.</text>
</comment>
<gene>
    <name evidence="11" type="ORF">IB286_05390</name>
</gene>
<keyword evidence="5 10" id="KW-0145">Chemotaxis</keyword>
<dbReference type="GO" id="GO:0006935">
    <property type="term" value="P:chemotaxis"/>
    <property type="evidence" value="ECO:0007669"/>
    <property type="project" value="UniProtKB-KW"/>
</dbReference>
<name>A0A927GVU0_9GAMM</name>
<accession>A0A927GVU0</accession>
<reference evidence="11" key="1">
    <citation type="submission" date="2020-09" db="EMBL/GenBank/DDBJ databases">
        <authorList>
            <person name="Yoon J.-W."/>
        </authorList>
    </citation>
    <scope>NUCLEOTIDE SEQUENCE</scope>
    <source>
        <strain evidence="11">KMU-158</strain>
    </source>
</reference>
<dbReference type="GO" id="GO:0071978">
    <property type="term" value="P:bacterial-type flagellum-dependent swarming motility"/>
    <property type="evidence" value="ECO:0007669"/>
    <property type="project" value="TreeGrafter"/>
</dbReference>
<dbReference type="InterPro" id="IPR005503">
    <property type="entry name" value="FliL"/>
</dbReference>
<dbReference type="GO" id="GO:0009425">
    <property type="term" value="C:bacterial-type flagellum basal body"/>
    <property type="evidence" value="ECO:0007669"/>
    <property type="project" value="InterPro"/>
</dbReference>
<keyword evidence="4" id="KW-1003">Cell membrane</keyword>